<feature type="transmembrane region" description="Helical" evidence="7">
    <location>
        <begin position="84"/>
        <end position="107"/>
    </location>
</feature>
<evidence type="ECO:0000256" key="2">
    <source>
        <dbReference type="ARBA" id="ARBA00022475"/>
    </source>
</evidence>
<name>A0A5C1NL14_9GAMM</name>
<protein>
    <submittedName>
        <fullName evidence="8">CidA/LrgA family protein</fullName>
    </submittedName>
</protein>
<evidence type="ECO:0000313" key="8">
    <source>
        <dbReference type="EMBL" id="QEM83381.1"/>
    </source>
</evidence>
<feature type="transmembrane region" description="Helical" evidence="7">
    <location>
        <begin position="60"/>
        <end position="78"/>
    </location>
</feature>
<dbReference type="EMBL" id="CP038437">
    <property type="protein sequence ID" value="QEM83381.1"/>
    <property type="molecule type" value="Genomic_DNA"/>
</dbReference>
<keyword evidence="9" id="KW-1185">Reference proteome</keyword>
<comment type="subcellular location">
    <subcellularLocation>
        <location evidence="1">Cell membrane</location>
        <topology evidence="1">Multi-pass membrane protein</topology>
    </subcellularLocation>
</comment>
<evidence type="ECO:0000256" key="1">
    <source>
        <dbReference type="ARBA" id="ARBA00004651"/>
    </source>
</evidence>
<sequence>MQFLHGFLWLIAFWLIGSLLVQLGHLPLSPGVIGLVLLTLYFVARGRVHGTIASASQPLIMMLAMLIMPGVVGVFQVLDQISEYWLAVMMSLVLGTLLSVASTLWLIRRLLPHTSEPRHAALLQDDIPLQDETPLRAEGASRTGSQGERP</sequence>
<dbReference type="GO" id="GO:0005886">
    <property type="term" value="C:plasma membrane"/>
    <property type="evidence" value="ECO:0007669"/>
    <property type="project" value="UniProtKB-SubCell"/>
</dbReference>
<dbReference type="AlphaFoldDB" id="A0A5C1NL14"/>
<evidence type="ECO:0000256" key="4">
    <source>
        <dbReference type="ARBA" id="ARBA00022989"/>
    </source>
</evidence>
<dbReference type="PANTHER" id="PTHR33931">
    <property type="entry name" value="HOLIN-LIKE PROTEIN CIDA-RELATED"/>
    <property type="match status" value="1"/>
</dbReference>
<evidence type="ECO:0000256" key="7">
    <source>
        <dbReference type="SAM" id="Phobius"/>
    </source>
</evidence>
<dbReference type="Proteomes" id="UP000324285">
    <property type="component" value="Chromosome"/>
</dbReference>
<feature type="transmembrane region" description="Helical" evidence="7">
    <location>
        <begin position="31"/>
        <end position="48"/>
    </location>
</feature>
<keyword evidence="2" id="KW-1003">Cell membrane</keyword>
<keyword evidence="3 7" id="KW-0812">Transmembrane</keyword>
<dbReference type="Pfam" id="PF03788">
    <property type="entry name" value="LrgA"/>
    <property type="match status" value="1"/>
</dbReference>
<evidence type="ECO:0000256" key="3">
    <source>
        <dbReference type="ARBA" id="ARBA00022692"/>
    </source>
</evidence>
<dbReference type="RefSeq" id="WP_149286503.1">
    <property type="nucleotide sequence ID" value="NZ_CP038437.2"/>
</dbReference>
<dbReference type="InterPro" id="IPR005538">
    <property type="entry name" value="LrgA/CidA"/>
</dbReference>
<dbReference type="OrthoDB" id="6370997at2"/>
<gene>
    <name evidence="8" type="ORF">E4T21_18845</name>
</gene>
<keyword evidence="4 7" id="KW-1133">Transmembrane helix</keyword>
<keyword evidence="5 7" id="KW-0472">Membrane</keyword>
<evidence type="ECO:0000256" key="6">
    <source>
        <dbReference type="SAM" id="MobiDB-lite"/>
    </source>
</evidence>
<accession>A0A5C1NL14</accession>
<organism evidence="8 9">
    <name type="scientific">Halomonas binhaiensis</name>
    <dbReference type="NCBI Taxonomy" id="2562282"/>
    <lineage>
        <taxon>Bacteria</taxon>
        <taxon>Pseudomonadati</taxon>
        <taxon>Pseudomonadota</taxon>
        <taxon>Gammaproteobacteria</taxon>
        <taxon>Oceanospirillales</taxon>
        <taxon>Halomonadaceae</taxon>
        <taxon>Halomonas</taxon>
    </lineage>
</organism>
<feature type="transmembrane region" description="Helical" evidence="7">
    <location>
        <begin position="7"/>
        <end position="25"/>
    </location>
</feature>
<proteinExistence type="predicted"/>
<dbReference type="PANTHER" id="PTHR33931:SF2">
    <property type="entry name" value="HOLIN-LIKE PROTEIN CIDA"/>
    <property type="match status" value="1"/>
</dbReference>
<reference evidence="8" key="1">
    <citation type="submission" date="2021-02" db="EMBL/GenBank/DDBJ databases">
        <title>Strain Y2R2, a novel species of the genus Halomonas.</title>
        <authorList>
            <person name="Huang H."/>
        </authorList>
    </citation>
    <scope>NUCLEOTIDE SEQUENCE</scope>
    <source>
        <strain evidence="8">Y2R2</strain>
    </source>
</reference>
<evidence type="ECO:0000256" key="5">
    <source>
        <dbReference type="ARBA" id="ARBA00023136"/>
    </source>
</evidence>
<feature type="region of interest" description="Disordered" evidence="6">
    <location>
        <begin position="130"/>
        <end position="150"/>
    </location>
</feature>
<dbReference type="KEGG" id="hbh:E4T21_18845"/>
<evidence type="ECO:0000313" key="9">
    <source>
        <dbReference type="Proteomes" id="UP000324285"/>
    </source>
</evidence>